<proteinExistence type="predicted"/>
<gene>
    <name evidence="2" type="ORF">ACFOGP_12185</name>
</gene>
<dbReference type="SUPFAM" id="SSF52091">
    <property type="entry name" value="SpoIIaa-like"/>
    <property type="match status" value="1"/>
</dbReference>
<dbReference type="PROSITE" id="PS50801">
    <property type="entry name" value="STAS"/>
    <property type="match status" value="1"/>
</dbReference>
<dbReference type="InterPro" id="IPR002645">
    <property type="entry name" value="STAS_dom"/>
</dbReference>
<feature type="domain" description="STAS" evidence="1">
    <location>
        <begin position="1"/>
        <end position="98"/>
    </location>
</feature>
<dbReference type="RefSeq" id="WP_275630762.1">
    <property type="nucleotide sequence ID" value="NZ_JARGYD010000001.1"/>
</dbReference>
<dbReference type="Gene3D" id="3.30.750.24">
    <property type="entry name" value="STAS domain"/>
    <property type="match status" value="1"/>
</dbReference>
<dbReference type="InterPro" id="IPR036513">
    <property type="entry name" value="STAS_dom_sf"/>
</dbReference>
<name>A0ABV7GS18_9RHOB</name>
<dbReference type="InterPro" id="IPR058548">
    <property type="entry name" value="MlaB-like_STAS"/>
</dbReference>
<protein>
    <submittedName>
        <fullName evidence="2">STAS domain-containing protein</fullName>
    </submittedName>
</protein>
<sequence>MAGTEELTVLKVPAKLKGAEAQGLKAMLAERRGRPVALDFGQVTQVGAQCLQVLLAANRVWQAEGTAFEIKNMSAEVRDGLLLCGLPPSQLGAKEAQE</sequence>
<evidence type="ECO:0000313" key="3">
    <source>
        <dbReference type="Proteomes" id="UP001595632"/>
    </source>
</evidence>
<accession>A0ABV7GS18</accession>
<keyword evidence="3" id="KW-1185">Reference proteome</keyword>
<reference evidence="3" key="1">
    <citation type="journal article" date="2019" name="Int. J. Syst. Evol. Microbiol.">
        <title>The Global Catalogue of Microorganisms (GCM) 10K type strain sequencing project: providing services to taxonomists for standard genome sequencing and annotation.</title>
        <authorList>
            <consortium name="The Broad Institute Genomics Platform"/>
            <consortium name="The Broad Institute Genome Sequencing Center for Infectious Disease"/>
            <person name="Wu L."/>
            <person name="Ma J."/>
        </authorList>
    </citation>
    <scope>NUCLEOTIDE SEQUENCE [LARGE SCALE GENOMIC DNA]</scope>
    <source>
        <strain evidence="3">KCTC 52366</strain>
    </source>
</reference>
<organism evidence="2 3">
    <name type="scientific">Psychromarinibacter halotolerans</name>
    <dbReference type="NCBI Taxonomy" id="1775175"/>
    <lineage>
        <taxon>Bacteria</taxon>
        <taxon>Pseudomonadati</taxon>
        <taxon>Pseudomonadota</taxon>
        <taxon>Alphaproteobacteria</taxon>
        <taxon>Rhodobacterales</taxon>
        <taxon>Paracoccaceae</taxon>
        <taxon>Psychromarinibacter</taxon>
    </lineage>
</organism>
<comment type="caution">
    <text evidence="2">The sequence shown here is derived from an EMBL/GenBank/DDBJ whole genome shotgun (WGS) entry which is preliminary data.</text>
</comment>
<dbReference type="EMBL" id="JBHRTB010000010">
    <property type="protein sequence ID" value="MFC3143473.1"/>
    <property type="molecule type" value="Genomic_DNA"/>
</dbReference>
<dbReference type="Proteomes" id="UP001595632">
    <property type="component" value="Unassembled WGS sequence"/>
</dbReference>
<evidence type="ECO:0000313" key="2">
    <source>
        <dbReference type="EMBL" id="MFC3143473.1"/>
    </source>
</evidence>
<dbReference type="Pfam" id="PF13466">
    <property type="entry name" value="STAS_2"/>
    <property type="match status" value="1"/>
</dbReference>
<evidence type="ECO:0000259" key="1">
    <source>
        <dbReference type="PROSITE" id="PS50801"/>
    </source>
</evidence>